<gene>
    <name evidence="1" type="ORF">DP119_07920</name>
</gene>
<dbReference type="OrthoDB" id="2421809at2"/>
<evidence type="ECO:0000313" key="1">
    <source>
        <dbReference type="EMBL" id="RAZ68582.1"/>
    </source>
</evidence>
<comment type="caution">
    <text evidence="1">The sequence shown here is derived from an EMBL/GenBank/DDBJ whole genome shotgun (WGS) entry which is preliminary data.</text>
</comment>
<protein>
    <submittedName>
        <fullName evidence="1">Uncharacterized protein</fullName>
    </submittedName>
</protein>
<sequence length="510" mass="57630">MKNVKNEKGYALVIVLLIIVLFMSLAATFMAGSLNHAKQEKVVDTGNQAVAAAEMGTIYYSSDFERELKLLKEEMQQETQLRLNELIACIELPLGATCDSELERTAWEEDIDQDMKELYVQKILEKSNELDELKLAGEEVPFAGEQLQYHVKSASAVKLNASQNDVDDLHIIDKNVKWVKIELNVEGRAIDNQKELTAIFQVEIPDSFLDATETRKINTVVIAEDEDLTYDKVFSIDPPTISCEELLTAVRNDTAKVPYECKASSTETLKDFLESLDDDMDPKDFRVYTDNYVGFVCKPNCNNTDFQGINIVVNQNDVGAMNNMNNLVNANLFVNGKLSVGNNIINLGKNGEKQTIVVKELDVDVNLKNMFNTNFLVLGYKEEDRYARLEWKNHIEVSNHSNFCLDIDRINENDLQRLGQEVTFSDSGHLIYYSSDTNKKFELLNAQDQHRMVNVNGEQKTMTSIYVTGFNDYSTFLENCGISMKESKIVPIDVSVPEPIGSGFGLEVEY</sequence>
<dbReference type="RefSeq" id="WP_112232517.1">
    <property type="nucleotide sequence ID" value="NZ_QLZQ01000002.1"/>
</dbReference>
<proteinExistence type="predicted"/>
<dbReference type="EMBL" id="QLZQ01000002">
    <property type="protein sequence ID" value="RAZ68582.1"/>
    <property type="molecule type" value="Genomic_DNA"/>
</dbReference>
<accession>A0A365K7F2</accession>
<dbReference type="Proteomes" id="UP000251869">
    <property type="component" value="Unassembled WGS sequence"/>
</dbReference>
<evidence type="ECO:0000313" key="2">
    <source>
        <dbReference type="Proteomes" id="UP000251869"/>
    </source>
</evidence>
<name>A0A365K7F2_9BACL</name>
<reference evidence="1 2" key="1">
    <citation type="submission" date="2018-06" db="EMBL/GenBank/DDBJ databases">
        <title>The draft genome sequences of strains SCU63 and S1.</title>
        <authorList>
            <person name="Gan L."/>
        </authorList>
    </citation>
    <scope>NUCLEOTIDE SEQUENCE [LARGE SCALE GENOMIC DNA]</scope>
    <source>
        <strain evidence="1 2">S1</strain>
    </source>
</reference>
<dbReference type="AlphaFoldDB" id="A0A365K7F2"/>
<keyword evidence="2" id="KW-1185">Reference proteome</keyword>
<organism evidence="1 2">
    <name type="scientific">Planococcus maitriensis</name>
    <dbReference type="NCBI Taxonomy" id="221799"/>
    <lineage>
        <taxon>Bacteria</taxon>
        <taxon>Bacillati</taxon>
        <taxon>Bacillota</taxon>
        <taxon>Bacilli</taxon>
        <taxon>Bacillales</taxon>
        <taxon>Caryophanaceae</taxon>
        <taxon>Planococcus</taxon>
    </lineage>
</organism>